<dbReference type="InterPro" id="IPR018060">
    <property type="entry name" value="HTH_AraC"/>
</dbReference>
<dbReference type="SUPFAM" id="SSF46689">
    <property type="entry name" value="Homeodomain-like"/>
    <property type="match status" value="1"/>
</dbReference>
<name>A0A846XGA1_9NOCA</name>
<evidence type="ECO:0000256" key="2">
    <source>
        <dbReference type="ARBA" id="ARBA00023163"/>
    </source>
</evidence>
<dbReference type="AlphaFoldDB" id="A0A846XGA1"/>
<accession>A0A846XGA1</accession>
<dbReference type="PROSITE" id="PS01124">
    <property type="entry name" value="HTH_ARAC_FAMILY_2"/>
    <property type="match status" value="1"/>
</dbReference>
<dbReference type="Proteomes" id="UP000565715">
    <property type="component" value="Unassembled WGS sequence"/>
</dbReference>
<evidence type="ECO:0000256" key="1">
    <source>
        <dbReference type="ARBA" id="ARBA00023015"/>
    </source>
</evidence>
<evidence type="ECO:0000259" key="3">
    <source>
        <dbReference type="PROSITE" id="PS01124"/>
    </source>
</evidence>
<dbReference type="GO" id="GO:0003700">
    <property type="term" value="F:DNA-binding transcription factor activity"/>
    <property type="evidence" value="ECO:0007669"/>
    <property type="project" value="InterPro"/>
</dbReference>
<keyword evidence="2" id="KW-0804">Transcription</keyword>
<dbReference type="Pfam" id="PF12833">
    <property type="entry name" value="HTH_18"/>
    <property type="match status" value="1"/>
</dbReference>
<proteinExistence type="predicted"/>
<keyword evidence="1" id="KW-0805">Transcription regulation</keyword>
<gene>
    <name evidence="4" type="ORF">HGA13_07480</name>
</gene>
<dbReference type="InterPro" id="IPR009057">
    <property type="entry name" value="Homeodomain-like_sf"/>
</dbReference>
<evidence type="ECO:0000313" key="4">
    <source>
        <dbReference type="EMBL" id="NKY32914.1"/>
    </source>
</evidence>
<feature type="domain" description="HTH araC/xylS-type" evidence="3">
    <location>
        <begin position="1"/>
        <end position="56"/>
    </location>
</feature>
<organism evidence="4 5">
    <name type="scientific">Nocardia speluncae</name>
    <dbReference type="NCBI Taxonomy" id="419477"/>
    <lineage>
        <taxon>Bacteria</taxon>
        <taxon>Bacillati</taxon>
        <taxon>Actinomycetota</taxon>
        <taxon>Actinomycetes</taxon>
        <taxon>Mycobacteriales</taxon>
        <taxon>Nocardiaceae</taxon>
        <taxon>Nocardia</taxon>
    </lineage>
</organism>
<keyword evidence="5" id="KW-1185">Reference proteome</keyword>
<dbReference type="EMBL" id="JAAXOO010000002">
    <property type="protein sequence ID" value="NKY32914.1"/>
    <property type="molecule type" value="Genomic_DNA"/>
</dbReference>
<dbReference type="GO" id="GO:0043565">
    <property type="term" value="F:sequence-specific DNA binding"/>
    <property type="evidence" value="ECO:0007669"/>
    <property type="project" value="InterPro"/>
</dbReference>
<dbReference type="Gene3D" id="1.10.10.60">
    <property type="entry name" value="Homeodomain-like"/>
    <property type="match status" value="1"/>
</dbReference>
<sequence>MAYLLWWRLIVTAGLLRDTSGTSVTIAGRVGYGSPYALSRAFERTFGTTPRRYRAQAAERGPVKASLVRIG</sequence>
<protein>
    <submittedName>
        <fullName evidence="4">Helix-turn-helix domain-containing protein</fullName>
    </submittedName>
</protein>
<comment type="caution">
    <text evidence="4">The sequence shown here is derived from an EMBL/GenBank/DDBJ whole genome shotgun (WGS) entry which is preliminary data.</text>
</comment>
<reference evidence="4 5" key="1">
    <citation type="submission" date="2020-04" db="EMBL/GenBank/DDBJ databases">
        <title>MicrobeNet Type strains.</title>
        <authorList>
            <person name="Nicholson A.C."/>
        </authorList>
    </citation>
    <scope>NUCLEOTIDE SEQUENCE [LARGE SCALE GENOMIC DNA]</scope>
    <source>
        <strain evidence="4 5">DSM 45078</strain>
    </source>
</reference>
<evidence type="ECO:0000313" key="5">
    <source>
        <dbReference type="Proteomes" id="UP000565715"/>
    </source>
</evidence>